<dbReference type="RefSeq" id="WP_218468752.1">
    <property type="nucleotide sequence ID" value="NZ_JADRCR010000019.1"/>
</dbReference>
<dbReference type="Proteomes" id="UP001296921">
    <property type="component" value="Unassembled WGS sequence"/>
</dbReference>
<dbReference type="InterPro" id="IPR005068">
    <property type="entry name" value="Phage_lambda_Stf-r2"/>
</dbReference>
<dbReference type="EMBL" id="JADRCR010000019">
    <property type="protein sequence ID" value="MBK5145927.1"/>
    <property type="molecule type" value="Genomic_DNA"/>
</dbReference>
<dbReference type="InterPro" id="IPR051934">
    <property type="entry name" value="Phage_Tail_Fiber_Structural"/>
</dbReference>
<comment type="subcellular location">
    <subcellularLocation>
        <location evidence="1">Virion</location>
    </subcellularLocation>
</comment>
<protein>
    <submittedName>
        <fullName evidence="3">Tail fiber protein</fullName>
    </submittedName>
</protein>
<organism evidence="3 4">
    <name type="scientific">Limnobaculum allomyrinae</name>
    <dbReference type="NCBI Taxonomy" id="2791986"/>
    <lineage>
        <taxon>Bacteria</taxon>
        <taxon>Pseudomonadati</taxon>
        <taxon>Pseudomonadota</taxon>
        <taxon>Gammaproteobacteria</taxon>
        <taxon>Enterobacterales</taxon>
        <taxon>Budviciaceae</taxon>
        <taxon>Limnobaculum</taxon>
    </lineage>
</organism>
<evidence type="ECO:0000313" key="3">
    <source>
        <dbReference type="EMBL" id="MBK5145927.1"/>
    </source>
</evidence>
<keyword evidence="4" id="KW-1185">Reference proteome</keyword>
<gene>
    <name evidence="3" type="ORF">I2494_19860</name>
</gene>
<proteinExistence type="predicted"/>
<dbReference type="PANTHER" id="PTHR35191">
    <property type="entry name" value="PROPHAGE SIDE TAIL FIBER PROTEIN HOMOLOG STFQ-RELATED"/>
    <property type="match status" value="1"/>
</dbReference>
<dbReference type="PANTHER" id="PTHR35191:SF1">
    <property type="entry name" value="PROPHAGE SIDE TAIL FIBER PROTEIN HOMOLOG STFQ-RELATED"/>
    <property type="match status" value="1"/>
</dbReference>
<name>A0ABS1IVY0_9GAMM</name>
<comment type="caution">
    <text evidence="3">The sequence shown here is derived from an EMBL/GenBank/DDBJ whole genome shotgun (WGS) entry which is preliminary data.</text>
</comment>
<keyword evidence="2" id="KW-0945">Host-virus interaction</keyword>
<accession>A0ABS1IVY0</accession>
<dbReference type="Pfam" id="PF03406">
    <property type="entry name" value="Phage_fiber_2"/>
    <property type="match status" value="1"/>
</dbReference>
<sequence length="276" mass="29200">MANLPEKEEWEEVYQWETSDRALGGPGGVMNKPLLNLANRTAFLKKALEGKASTTPASLNDAGIVKLSNAINSDSNADAATASAVKKAYDLATEKLTKESNLSDLTDVTAALENLRLGAGAPAIGIPFFWPSAAMPNTVMPEWSDMIFLKFNGAAFSAATYPKLALVFPSLILTESRGEFLRVWDDGRGVDNGRSLLSAQSDAIRNITGEIGYIQYVGSTHQSGALSAGGSQNLTNVVAGGQTVAQSIFFSAAGSVPTASENRPRNIAFNLLVRAK</sequence>
<evidence type="ECO:0000256" key="1">
    <source>
        <dbReference type="ARBA" id="ARBA00004328"/>
    </source>
</evidence>
<evidence type="ECO:0000313" key="4">
    <source>
        <dbReference type="Proteomes" id="UP001296921"/>
    </source>
</evidence>
<reference evidence="3 4" key="1">
    <citation type="submission" date="2020-11" db="EMBL/GenBank/DDBJ databases">
        <title>Insectihabitans protaetiae gen. nov. sp. nov. and Insectihabitans allomyrinae sp. nov., isolated from larvae of Protaetia brevitarsis seulensis and Allomyrina dichotoma, respectively.</title>
        <authorList>
            <person name="Lee S.D."/>
            <person name="Byeon Y.-S."/>
            <person name="Kim S.-M."/>
            <person name="Yang H.L."/>
            <person name="Kim I.S."/>
        </authorList>
    </citation>
    <scope>NUCLEOTIDE SEQUENCE [LARGE SCALE GENOMIC DNA]</scope>
    <source>
        <strain evidence="3 4">BWR-B9</strain>
    </source>
</reference>
<evidence type="ECO:0000256" key="2">
    <source>
        <dbReference type="ARBA" id="ARBA00022581"/>
    </source>
</evidence>